<reference evidence="12 13" key="1">
    <citation type="submission" date="2024-01" db="EMBL/GenBank/DDBJ databases">
        <title>The genomes of 5 underutilized Papilionoideae crops provide insights into root nodulation and disease resistanc.</title>
        <authorList>
            <person name="Jiang F."/>
        </authorList>
    </citation>
    <scope>NUCLEOTIDE SEQUENCE [LARGE SCALE GENOMIC DNA]</scope>
    <source>
        <strain evidence="12">LVBAO_FW01</strain>
        <tissue evidence="12">Leaves</tissue>
    </source>
</reference>
<evidence type="ECO:0000259" key="11">
    <source>
        <dbReference type="Pfam" id="PF21530"/>
    </source>
</evidence>
<dbReference type="InterPro" id="IPR027417">
    <property type="entry name" value="P-loop_NTPase"/>
</dbReference>
<dbReference type="EMBL" id="JAYMYQ010000011">
    <property type="protein sequence ID" value="KAK7305035.1"/>
    <property type="molecule type" value="Genomic_DNA"/>
</dbReference>
<accession>A0AAN9JTA7</accession>
<keyword evidence="9" id="KW-0233">DNA recombination</keyword>
<dbReference type="Gene3D" id="3.40.50.300">
    <property type="entry name" value="P-loop containing nucleotide triphosphate hydrolases"/>
    <property type="match status" value="1"/>
</dbReference>
<proteinExistence type="inferred from homology"/>
<evidence type="ECO:0000256" key="7">
    <source>
        <dbReference type="ARBA" id="ARBA00023204"/>
    </source>
</evidence>
<dbReference type="CDD" id="cd18037">
    <property type="entry name" value="DEXSc_Pif1_like"/>
    <property type="match status" value="1"/>
</dbReference>
<keyword evidence="3 9" id="KW-0378">Hydrolase</keyword>
<feature type="domain" description="DNA helicase Pif1-like DEAD-box helicase" evidence="10">
    <location>
        <begin position="55"/>
        <end position="252"/>
    </location>
</feature>
<evidence type="ECO:0000256" key="1">
    <source>
        <dbReference type="ARBA" id="ARBA00022741"/>
    </source>
</evidence>
<keyword evidence="5 9" id="KW-0067">ATP-binding</keyword>
<dbReference type="InterPro" id="IPR049163">
    <property type="entry name" value="Pif1-like_2B_dom"/>
</dbReference>
<evidence type="ECO:0000256" key="2">
    <source>
        <dbReference type="ARBA" id="ARBA00022763"/>
    </source>
</evidence>
<keyword evidence="6" id="KW-0238">DNA-binding</keyword>
<dbReference type="GO" id="GO:0000723">
    <property type="term" value="P:telomere maintenance"/>
    <property type="evidence" value="ECO:0007669"/>
    <property type="project" value="InterPro"/>
</dbReference>
<keyword evidence="2 9" id="KW-0227">DNA damage</keyword>
<dbReference type="GO" id="GO:0016787">
    <property type="term" value="F:hydrolase activity"/>
    <property type="evidence" value="ECO:0007669"/>
    <property type="project" value="UniProtKB-KW"/>
</dbReference>
<dbReference type="Proteomes" id="UP001367508">
    <property type="component" value="Unassembled WGS sequence"/>
</dbReference>
<name>A0AAN9JTA7_CANGL</name>
<comment type="catalytic activity">
    <reaction evidence="9">
        <text>ATP + H2O = ADP + phosphate + H(+)</text>
        <dbReference type="Rhea" id="RHEA:13065"/>
        <dbReference type="ChEBI" id="CHEBI:15377"/>
        <dbReference type="ChEBI" id="CHEBI:15378"/>
        <dbReference type="ChEBI" id="CHEBI:30616"/>
        <dbReference type="ChEBI" id="CHEBI:43474"/>
        <dbReference type="ChEBI" id="CHEBI:456216"/>
        <dbReference type="EC" id="5.6.2.3"/>
    </reaction>
</comment>
<evidence type="ECO:0000313" key="13">
    <source>
        <dbReference type="Proteomes" id="UP001367508"/>
    </source>
</evidence>
<dbReference type="InterPro" id="IPR051055">
    <property type="entry name" value="PIF1_helicase"/>
</dbReference>
<evidence type="ECO:0000256" key="4">
    <source>
        <dbReference type="ARBA" id="ARBA00022806"/>
    </source>
</evidence>
<evidence type="ECO:0000313" key="12">
    <source>
        <dbReference type="EMBL" id="KAK7305035.1"/>
    </source>
</evidence>
<dbReference type="Pfam" id="PF05970">
    <property type="entry name" value="PIF1"/>
    <property type="match status" value="1"/>
</dbReference>
<evidence type="ECO:0000256" key="8">
    <source>
        <dbReference type="ARBA" id="ARBA00023235"/>
    </source>
</evidence>
<keyword evidence="8" id="KW-0413">Isomerase</keyword>
<organism evidence="12 13">
    <name type="scientific">Canavalia gladiata</name>
    <name type="common">Sword bean</name>
    <name type="synonym">Dolichos gladiatus</name>
    <dbReference type="NCBI Taxonomy" id="3824"/>
    <lineage>
        <taxon>Eukaryota</taxon>
        <taxon>Viridiplantae</taxon>
        <taxon>Streptophyta</taxon>
        <taxon>Embryophyta</taxon>
        <taxon>Tracheophyta</taxon>
        <taxon>Spermatophyta</taxon>
        <taxon>Magnoliopsida</taxon>
        <taxon>eudicotyledons</taxon>
        <taxon>Gunneridae</taxon>
        <taxon>Pentapetalae</taxon>
        <taxon>rosids</taxon>
        <taxon>fabids</taxon>
        <taxon>Fabales</taxon>
        <taxon>Fabaceae</taxon>
        <taxon>Papilionoideae</taxon>
        <taxon>50 kb inversion clade</taxon>
        <taxon>NPAAA clade</taxon>
        <taxon>indigoferoid/millettioid clade</taxon>
        <taxon>Phaseoleae</taxon>
        <taxon>Canavalia</taxon>
    </lineage>
</organism>
<keyword evidence="1 9" id="KW-0547">Nucleotide-binding</keyword>
<feature type="domain" description="DNA helicase Pif1-like 2B" evidence="11">
    <location>
        <begin position="323"/>
        <end position="359"/>
    </location>
</feature>
<comment type="similarity">
    <text evidence="9">Belongs to the helicase family.</text>
</comment>
<comment type="cofactor">
    <cofactor evidence="9">
        <name>Mg(2+)</name>
        <dbReference type="ChEBI" id="CHEBI:18420"/>
    </cofactor>
</comment>
<keyword evidence="7 9" id="KW-0234">DNA repair</keyword>
<evidence type="ECO:0000256" key="6">
    <source>
        <dbReference type="ARBA" id="ARBA00023125"/>
    </source>
</evidence>
<sequence length="492" mass="54944">MRIFTFGIVVSAHRNLSTKGYSSKPSYGSYTKYYKNKDKTTTTERKQRRPRIQWTEEQKSVLSAVTQGSSVFITGSAGTGKTKLLTEIVKLLKKLHTKSKVFVTASTGVAAFAIKGQTLHSFAGIHCCSDDPKKLLEGIRNNRRAICRWQKVEALVIDEISMVDARLFDNLAFVAKELRDVDETWGGIQLVVVGDFCQLPPVRDDNSKGMKYAFEANCWNDSFDLQIELTKIFRQSDPRFIELLQGIRKGESDHVDLSFLEKCCSKTESDPSAVQLFPLTKIVNKVNEEKLKSLQKNAVVYTAVDSGKDRSKKHWKKLLDKGIVPDQVTICEGARVMLVKNLHAWKGLVNGATGTVIGFVEERNGGDVCLNSLLPIVKFDSGKTLIIKPEEWPVMVGDETVATRKQIPLILAWALSIHKCQGMTLDKAKIDLSGAFGCGMVYTALSRVKSLDDLDLSGFTRSKIQADRKVSQFYRNLALQCNNKDLNNSCIE</sequence>
<protein>
    <recommendedName>
        <fullName evidence="9">ATP-dependent DNA helicase</fullName>
        <ecNumber evidence="9">5.6.2.3</ecNumber>
    </recommendedName>
</protein>
<dbReference type="PANTHER" id="PTHR47642:SF5">
    <property type="entry name" value="ATP-DEPENDENT DNA HELICASE"/>
    <property type="match status" value="1"/>
</dbReference>
<keyword evidence="13" id="KW-1185">Reference proteome</keyword>
<keyword evidence="4 9" id="KW-0347">Helicase</keyword>
<dbReference type="CDD" id="cd18809">
    <property type="entry name" value="SF1_C_RecD"/>
    <property type="match status" value="1"/>
</dbReference>
<evidence type="ECO:0000256" key="5">
    <source>
        <dbReference type="ARBA" id="ARBA00022840"/>
    </source>
</evidence>
<dbReference type="SUPFAM" id="SSF52540">
    <property type="entry name" value="P-loop containing nucleoside triphosphate hydrolases"/>
    <property type="match status" value="2"/>
</dbReference>
<comment type="caution">
    <text evidence="12">The sequence shown here is derived from an EMBL/GenBank/DDBJ whole genome shotgun (WGS) entry which is preliminary data.</text>
</comment>
<evidence type="ECO:0000259" key="10">
    <source>
        <dbReference type="Pfam" id="PF05970"/>
    </source>
</evidence>
<dbReference type="PANTHER" id="PTHR47642">
    <property type="entry name" value="ATP-DEPENDENT DNA HELICASE"/>
    <property type="match status" value="1"/>
</dbReference>
<gene>
    <name evidence="12" type="ORF">VNO77_42934</name>
</gene>
<evidence type="ECO:0000256" key="3">
    <source>
        <dbReference type="ARBA" id="ARBA00022801"/>
    </source>
</evidence>
<dbReference type="AlphaFoldDB" id="A0AAN9JTA7"/>
<dbReference type="GO" id="GO:0006281">
    <property type="term" value="P:DNA repair"/>
    <property type="evidence" value="ECO:0007669"/>
    <property type="project" value="UniProtKB-KW"/>
</dbReference>
<evidence type="ECO:0000256" key="9">
    <source>
        <dbReference type="RuleBase" id="RU363044"/>
    </source>
</evidence>
<dbReference type="GO" id="GO:0043139">
    <property type="term" value="F:5'-3' DNA helicase activity"/>
    <property type="evidence" value="ECO:0007669"/>
    <property type="project" value="UniProtKB-EC"/>
</dbReference>
<dbReference type="EC" id="5.6.2.3" evidence="9"/>
<dbReference type="GO" id="GO:0005524">
    <property type="term" value="F:ATP binding"/>
    <property type="evidence" value="ECO:0007669"/>
    <property type="project" value="UniProtKB-KW"/>
</dbReference>
<dbReference type="GO" id="GO:0006310">
    <property type="term" value="P:DNA recombination"/>
    <property type="evidence" value="ECO:0007669"/>
    <property type="project" value="UniProtKB-KW"/>
</dbReference>
<dbReference type="Pfam" id="PF21530">
    <property type="entry name" value="Pif1_2B_dom"/>
    <property type="match status" value="1"/>
</dbReference>
<dbReference type="InterPro" id="IPR010285">
    <property type="entry name" value="DNA_helicase_pif1-like_DEAD"/>
</dbReference>